<evidence type="ECO:0000256" key="1">
    <source>
        <dbReference type="SAM" id="MobiDB-lite"/>
    </source>
</evidence>
<feature type="compositionally biased region" description="Polar residues" evidence="1">
    <location>
        <begin position="313"/>
        <end position="332"/>
    </location>
</feature>
<dbReference type="InterPro" id="IPR044679">
    <property type="entry name" value="PWWP2-like"/>
</dbReference>
<feature type="compositionally biased region" description="Polar residues" evidence="1">
    <location>
        <begin position="605"/>
        <end position="617"/>
    </location>
</feature>
<evidence type="ECO:0000259" key="2">
    <source>
        <dbReference type="PROSITE" id="PS50812"/>
    </source>
</evidence>
<evidence type="ECO:0000313" key="3">
    <source>
        <dbReference type="EMBL" id="GAA0151157.1"/>
    </source>
</evidence>
<feature type="domain" description="PWWP" evidence="2">
    <location>
        <begin position="15"/>
        <end position="70"/>
    </location>
</feature>
<protein>
    <recommendedName>
        <fullName evidence="2">PWWP domain-containing protein</fullName>
    </recommendedName>
</protein>
<feature type="compositionally biased region" description="Low complexity" evidence="1">
    <location>
        <begin position="341"/>
        <end position="358"/>
    </location>
</feature>
<dbReference type="InterPro" id="IPR000313">
    <property type="entry name" value="PWWP_dom"/>
</dbReference>
<feature type="region of interest" description="Disordered" evidence="1">
    <location>
        <begin position="275"/>
        <end position="299"/>
    </location>
</feature>
<evidence type="ECO:0000313" key="4">
    <source>
        <dbReference type="Proteomes" id="UP001454036"/>
    </source>
</evidence>
<comment type="caution">
    <text evidence="3">The sequence shown here is derived from an EMBL/GenBank/DDBJ whole genome shotgun (WGS) entry which is preliminary data.</text>
</comment>
<proteinExistence type="predicted"/>
<feature type="region of interest" description="Disordered" evidence="1">
    <location>
        <begin position="311"/>
        <end position="389"/>
    </location>
</feature>
<dbReference type="Gene3D" id="2.30.30.140">
    <property type="match status" value="1"/>
</dbReference>
<dbReference type="CDD" id="cd05162">
    <property type="entry name" value="PWWP"/>
    <property type="match status" value="1"/>
</dbReference>
<sequence length="749" mass="82300">MGSSETASRAVDCSIGSIVWVRRRNGSWWPGKILGSDEISTAHLTSPRSGTPVKLLGREDASVDWYNLEKSKRVKTFRCGEFDQCISRAEASRGLPPKKREKYAHREDAILHALELEKQMLKKKYGEQNGSSAAGGTNLVVASNYLENDGAKPFHCKSNQDSGIHGSSVVMDINGHDFDTDRVQETYPMSGDGDSSSALNNFRNLKDFGHANSVEHAYLPSEALNDSIAPTSINTVHDSPNGSTRTIDVKSNSLFKKQDKQLSLVVVPQKSSQISQCEPNMDASTSLSRREQEGVIHHPKRSRYAYMIADSGVSPTDNRNRSQMVTPTNMLTPGNHGNLCEESTSDSSENTETDSSGSQTTESDLDDVLSDDDASIGLEPKYPGSIGTGSYADHGSVSSEDYDVTLNHGVSNFYYDKPASANEGASRWNLRRKRNNDSIMKRSLDPADKKPFGGSYKEYFNDYNNFKKSSKTQTPPGYRSRGVDSAKHDLHNWEKLGGNQTAGKGYLEDFDELFGPAYTGRRQLDGRPVLIDVDLEVKAGYQRPHVPFISLTSKMNGHAIVGHPVQIEVLENGSSDNLFAAIDEFYPEVSNYSTALGPVWRTGRRTANSRVPRSQPRSYPASHLDGDKSPVNIHVGVYHDGKVSFGKPKIGALDQSASMMKNTIANSLLDKTHSRKQPKKNGLSCNKKVRTLSSLTSEQNPSSSNLKPGANMHLGIALIKPDSVLKAVPCIPVKLVFSRLHEELFGRHQ</sequence>
<dbReference type="Pfam" id="PF00855">
    <property type="entry name" value="PWWP"/>
    <property type="match status" value="1"/>
</dbReference>
<gene>
    <name evidence="3" type="ORF">LIER_09939</name>
</gene>
<reference evidence="3 4" key="1">
    <citation type="submission" date="2024-01" db="EMBL/GenBank/DDBJ databases">
        <title>The complete chloroplast genome sequence of Lithospermum erythrorhizon: insights into the phylogenetic relationship among Boraginaceae species and the maternal lineages of purple gromwells.</title>
        <authorList>
            <person name="Okada T."/>
            <person name="Watanabe K."/>
        </authorList>
    </citation>
    <scope>NUCLEOTIDE SEQUENCE [LARGE SCALE GENOMIC DNA]</scope>
</reference>
<feature type="compositionally biased region" description="Acidic residues" evidence="1">
    <location>
        <begin position="363"/>
        <end position="374"/>
    </location>
</feature>
<dbReference type="Proteomes" id="UP001454036">
    <property type="component" value="Unassembled WGS sequence"/>
</dbReference>
<dbReference type="SUPFAM" id="SSF63748">
    <property type="entry name" value="Tudor/PWWP/MBT"/>
    <property type="match status" value="1"/>
</dbReference>
<dbReference type="PANTHER" id="PTHR33697">
    <property type="entry name" value="T17B22.17 PROTEIN-RELATED"/>
    <property type="match status" value="1"/>
</dbReference>
<feature type="region of interest" description="Disordered" evidence="1">
    <location>
        <begin position="605"/>
        <end position="626"/>
    </location>
</feature>
<accession>A0AAV3PJT4</accession>
<dbReference type="PROSITE" id="PS50812">
    <property type="entry name" value="PWWP"/>
    <property type="match status" value="1"/>
</dbReference>
<keyword evidence="4" id="KW-1185">Reference proteome</keyword>
<name>A0AAV3PJT4_LITER</name>
<organism evidence="3 4">
    <name type="scientific">Lithospermum erythrorhizon</name>
    <name type="common">Purple gromwell</name>
    <name type="synonym">Lithospermum officinale var. erythrorhizon</name>
    <dbReference type="NCBI Taxonomy" id="34254"/>
    <lineage>
        <taxon>Eukaryota</taxon>
        <taxon>Viridiplantae</taxon>
        <taxon>Streptophyta</taxon>
        <taxon>Embryophyta</taxon>
        <taxon>Tracheophyta</taxon>
        <taxon>Spermatophyta</taxon>
        <taxon>Magnoliopsida</taxon>
        <taxon>eudicotyledons</taxon>
        <taxon>Gunneridae</taxon>
        <taxon>Pentapetalae</taxon>
        <taxon>asterids</taxon>
        <taxon>lamiids</taxon>
        <taxon>Boraginales</taxon>
        <taxon>Boraginaceae</taxon>
        <taxon>Boraginoideae</taxon>
        <taxon>Lithospermeae</taxon>
        <taxon>Lithospermum</taxon>
    </lineage>
</organism>
<dbReference type="EMBL" id="BAABME010001728">
    <property type="protein sequence ID" value="GAA0151157.1"/>
    <property type="molecule type" value="Genomic_DNA"/>
</dbReference>
<dbReference type="AlphaFoldDB" id="A0AAV3PJT4"/>
<feature type="compositionally biased region" description="Polar residues" evidence="1">
    <location>
        <begin position="275"/>
        <end position="287"/>
    </location>
</feature>
<dbReference type="PANTHER" id="PTHR33697:SF2">
    <property type="entry name" value="T17B22.17 PROTEIN"/>
    <property type="match status" value="1"/>
</dbReference>